<dbReference type="SMART" id="SM00460">
    <property type="entry name" value="TGc"/>
    <property type="match status" value="1"/>
</dbReference>
<dbReference type="AlphaFoldDB" id="A0A2M7ANL7"/>
<evidence type="ECO:0000313" key="4">
    <source>
        <dbReference type="Proteomes" id="UP000229916"/>
    </source>
</evidence>
<keyword evidence="1" id="KW-1133">Transmembrane helix</keyword>
<name>A0A2M7ANL7_UNCKA</name>
<evidence type="ECO:0000256" key="1">
    <source>
        <dbReference type="SAM" id="Phobius"/>
    </source>
</evidence>
<feature type="domain" description="Transglutaminase-like" evidence="2">
    <location>
        <begin position="377"/>
        <end position="445"/>
    </location>
</feature>
<organism evidence="3 4">
    <name type="scientific">candidate division WWE3 bacterium CG06_land_8_20_14_3_00_42_16</name>
    <dbReference type="NCBI Taxonomy" id="1975083"/>
    <lineage>
        <taxon>Bacteria</taxon>
        <taxon>Katanobacteria</taxon>
    </lineage>
</organism>
<evidence type="ECO:0000259" key="2">
    <source>
        <dbReference type="SMART" id="SM00460"/>
    </source>
</evidence>
<dbReference type="Proteomes" id="UP000229916">
    <property type="component" value="Unassembled WGS sequence"/>
</dbReference>
<feature type="transmembrane region" description="Helical" evidence="1">
    <location>
        <begin position="616"/>
        <end position="637"/>
    </location>
</feature>
<dbReference type="PANTHER" id="PTHR33490">
    <property type="entry name" value="BLR5614 PROTEIN-RELATED"/>
    <property type="match status" value="1"/>
</dbReference>
<accession>A0A2M7ANL7</accession>
<dbReference type="InterPro" id="IPR002931">
    <property type="entry name" value="Transglutaminase-like"/>
</dbReference>
<dbReference type="Pfam" id="PF01841">
    <property type="entry name" value="Transglut_core"/>
    <property type="match status" value="1"/>
</dbReference>
<keyword evidence="1" id="KW-0812">Transmembrane</keyword>
<evidence type="ECO:0000313" key="3">
    <source>
        <dbReference type="EMBL" id="PIU68981.1"/>
    </source>
</evidence>
<keyword evidence="1" id="KW-0472">Membrane</keyword>
<dbReference type="InterPro" id="IPR038765">
    <property type="entry name" value="Papain-like_cys_pep_sf"/>
</dbReference>
<comment type="caution">
    <text evidence="3">The sequence shown here is derived from an EMBL/GenBank/DDBJ whole genome shotgun (WGS) entry which is preliminary data.</text>
</comment>
<dbReference type="EMBL" id="PEWD01000038">
    <property type="protein sequence ID" value="PIU68981.1"/>
    <property type="molecule type" value="Genomic_DNA"/>
</dbReference>
<gene>
    <name evidence="3" type="ORF">COS81_01940</name>
</gene>
<proteinExistence type="predicted"/>
<protein>
    <recommendedName>
        <fullName evidence="2">Transglutaminase-like domain-containing protein</fullName>
    </recommendedName>
</protein>
<feature type="transmembrane region" description="Helical" evidence="1">
    <location>
        <begin position="12"/>
        <end position="36"/>
    </location>
</feature>
<dbReference type="PANTHER" id="PTHR33490:SF6">
    <property type="entry name" value="SLL1049 PROTEIN"/>
    <property type="match status" value="1"/>
</dbReference>
<reference evidence="4" key="1">
    <citation type="submission" date="2017-09" db="EMBL/GenBank/DDBJ databases">
        <title>Depth-based differentiation of microbial function through sediment-hosted aquifers and enrichment of novel symbionts in the deep terrestrial subsurface.</title>
        <authorList>
            <person name="Probst A.J."/>
            <person name="Ladd B."/>
            <person name="Jarett J.K."/>
            <person name="Geller-Mcgrath D.E."/>
            <person name="Sieber C.M.K."/>
            <person name="Emerson J.B."/>
            <person name="Anantharaman K."/>
            <person name="Thomas B.C."/>
            <person name="Malmstrom R."/>
            <person name="Stieglmeier M."/>
            <person name="Klingl A."/>
            <person name="Woyke T."/>
            <person name="Ryan C.M."/>
            <person name="Banfield J.F."/>
        </authorList>
    </citation>
    <scope>NUCLEOTIDE SEQUENCE [LARGE SCALE GENOMIC DNA]</scope>
</reference>
<dbReference type="Gene3D" id="3.10.620.30">
    <property type="match status" value="1"/>
</dbReference>
<sequence>MLQNIDLKGFVVLHLGGAVLKLLFWLFSVFCFFLLVKSDALAADFTSQGTTTYTVQDNGNTLIEQQLTFKNLTAGIVIPEYVLTLDLTAVENVKAETSSKAIPVTVERQDSKILLKPDLGDYPLKSNQTFSWKLTYETAEIAQKNGQIWEVTLPYHSSEQKDSLVILKVPKSLGEENYISPQPSQKSQDPATYEYRYENSAELSNKSANASFGGVQLYRFKLKYHLQNETEEEVYSEIALPADKINQMVYLESLDPKPISVTVDGDQNYLARYKLAPSQKLEIILSGQLKVFPQKYDFENSGFKNDLPGKLEVYLKPQKFWEVYDNHILEKAGQLTDESKTVAENARSIFNFVTGFLKYATEPETRSQDRFGAANALLNPNEAVCMEFSDLTIALLRAAGIPAREIDGVAYAPTEDFNIGFFGSLHTWVEFYVPFLGWVQVDPTWSAPPSTIELFSQFDTKHLTFVTKGLGSESPYPAGSYKADDLESADVEVELGEETSLSKTKLETNLSFQNGLVTLFWNEGQLALFNPGPQVLYNLKITFEGENLQSQGENRQVNIFPPFSSLEIPLKLKARGIWKESGGNLSVTLQYSDHSAQSGEQKEVQTCNFVPFWKNFILPLVIFGGGFLLFWLILQMIEYVEKSKKS</sequence>
<dbReference type="SUPFAM" id="SSF54001">
    <property type="entry name" value="Cysteine proteinases"/>
    <property type="match status" value="1"/>
</dbReference>